<sequence>MRSFSPKPFLQLLAVLLTLLSVSKSTSEKVQGYSIAILAPTWNQLAIIKQGIQHLSEETFEEDGKTLYVHEEIQKLHIENQLLKNEIATLKELLKQEQKRDLVTSKELEAAPAQVIFRPGTSWNTVLWINVGKEHNKQLGKQVISQNSPVVVGTNVVGLVDYVGNKQSRVRLITDPSLTPSVRSVRVVDGRTWYLAKGELKGSSLSQYRTKEKLLIGTGFNYDFPDQEGPARDLRSGAVLGDQSKHYPALDIIMPNDLLVTTGMDGVFPSGLCVATVTKVNMLKEGDYYYDIEAEPCCTNLDHLMIVSVLPPQGFDPCDQPSPYQLPN</sequence>
<keyword evidence="3" id="KW-0133">Cell shape</keyword>
<evidence type="ECO:0000256" key="4">
    <source>
        <dbReference type="ARBA" id="ARBA00032089"/>
    </source>
</evidence>
<evidence type="ECO:0000256" key="5">
    <source>
        <dbReference type="SAM" id="Coils"/>
    </source>
</evidence>
<evidence type="ECO:0000313" key="8">
    <source>
        <dbReference type="Proteomes" id="UP000001505"/>
    </source>
</evidence>
<dbReference type="Proteomes" id="UP000001505">
    <property type="component" value="Chromosome"/>
</dbReference>
<dbReference type="Gene3D" id="2.40.10.340">
    <property type="entry name" value="Rod shape-determining protein MreC, domain 1"/>
    <property type="match status" value="1"/>
</dbReference>
<dbReference type="GO" id="GO:0005886">
    <property type="term" value="C:plasma membrane"/>
    <property type="evidence" value="ECO:0007669"/>
    <property type="project" value="TreeGrafter"/>
</dbReference>
<gene>
    <name evidence="7" type="primary">mreC</name>
    <name evidence="7" type="ordered locus">wcw_0077</name>
</gene>
<dbReference type="eggNOG" id="COG1792">
    <property type="taxonomic scope" value="Bacteria"/>
</dbReference>
<dbReference type="InterPro" id="IPR042175">
    <property type="entry name" value="Cell/Rod_MreC_2"/>
</dbReference>
<dbReference type="PANTHER" id="PTHR34138">
    <property type="entry name" value="CELL SHAPE-DETERMINING PROTEIN MREC"/>
    <property type="match status" value="1"/>
</dbReference>
<dbReference type="InterPro" id="IPR007221">
    <property type="entry name" value="MreC"/>
</dbReference>
<dbReference type="InterPro" id="IPR055342">
    <property type="entry name" value="MreC_beta-barrel_core"/>
</dbReference>
<dbReference type="STRING" id="716544.wcw_0077"/>
<dbReference type="KEGG" id="wch:wcw_0077"/>
<reference evidence="7 8" key="1">
    <citation type="journal article" date="2010" name="PLoS ONE">
        <title>The Waddlia genome: a window into chlamydial biology.</title>
        <authorList>
            <person name="Bertelli C."/>
            <person name="Collyn F."/>
            <person name="Croxatto A."/>
            <person name="Ruckert C."/>
            <person name="Polkinghorne A."/>
            <person name="Kebbi-Beghdadi C."/>
            <person name="Goesmann A."/>
            <person name="Vaughan L."/>
            <person name="Greub G."/>
        </authorList>
    </citation>
    <scope>NUCLEOTIDE SEQUENCE [LARGE SCALE GENOMIC DNA]</scope>
    <source>
        <strain evidence="8">ATCC VR-1470 / WSU 86-1044</strain>
    </source>
</reference>
<dbReference type="AlphaFoldDB" id="D6YTJ2"/>
<evidence type="ECO:0000256" key="3">
    <source>
        <dbReference type="ARBA" id="ARBA00022960"/>
    </source>
</evidence>
<dbReference type="OrthoDB" id="9808025at2"/>
<dbReference type="InterPro" id="IPR042177">
    <property type="entry name" value="Cell/Rod_1"/>
</dbReference>
<evidence type="ECO:0000256" key="1">
    <source>
        <dbReference type="ARBA" id="ARBA00009369"/>
    </source>
</evidence>
<protein>
    <recommendedName>
        <fullName evidence="2">Cell shape-determining protein MreC</fullName>
    </recommendedName>
    <alternativeName>
        <fullName evidence="4">Cell shape protein MreC</fullName>
    </alternativeName>
</protein>
<dbReference type="PANTHER" id="PTHR34138:SF1">
    <property type="entry name" value="CELL SHAPE-DETERMINING PROTEIN MREC"/>
    <property type="match status" value="1"/>
</dbReference>
<dbReference type="Gene3D" id="2.40.10.350">
    <property type="entry name" value="Rod shape-determining protein MreC, domain 2"/>
    <property type="match status" value="1"/>
</dbReference>
<dbReference type="GO" id="GO:0008360">
    <property type="term" value="P:regulation of cell shape"/>
    <property type="evidence" value="ECO:0007669"/>
    <property type="project" value="UniProtKB-KW"/>
</dbReference>
<dbReference type="Pfam" id="PF04085">
    <property type="entry name" value="MreC"/>
    <property type="match status" value="1"/>
</dbReference>
<keyword evidence="5" id="KW-0175">Coiled coil</keyword>
<comment type="similarity">
    <text evidence="1">Belongs to the MreC family.</text>
</comment>
<organism evidence="7 8">
    <name type="scientific">Waddlia chondrophila (strain ATCC VR-1470 / WSU 86-1044)</name>
    <dbReference type="NCBI Taxonomy" id="716544"/>
    <lineage>
        <taxon>Bacteria</taxon>
        <taxon>Pseudomonadati</taxon>
        <taxon>Chlamydiota</taxon>
        <taxon>Chlamydiia</taxon>
        <taxon>Parachlamydiales</taxon>
        <taxon>Waddliaceae</taxon>
        <taxon>Waddlia</taxon>
    </lineage>
</organism>
<dbReference type="HOGENOM" id="CLU_071249_0_0_0"/>
<evidence type="ECO:0000313" key="7">
    <source>
        <dbReference type="EMBL" id="ADI37453.1"/>
    </source>
</evidence>
<dbReference type="EMBL" id="CP001928">
    <property type="protein sequence ID" value="ADI37453.1"/>
    <property type="molecule type" value="Genomic_DNA"/>
</dbReference>
<accession>D6YTJ2</accession>
<evidence type="ECO:0000259" key="6">
    <source>
        <dbReference type="Pfam" id="PF04085"/>
    </source>
</evidence>
<proteinExistence type="inferred from homology"/>
<feature type="coiled-coil region" evidence="5">
    <location>
        <begin position="73"/>
        <end position="100"/>
    </location>
</feature>
<name>D6YTJ2_WADCW</name>
<feature type="domain" description="Rod shape-determining protein MreC beta-barrel core" evidence="6">
    <location>
        <begin position="115"/>
        <end position="310"/>
    </location>
</feature>
<dbReference type="RefSeq" id="WP_013181181.1">
    <property type="nucleotide sequence ID" value="NC_014225.1"/>
</dbReference>
<evidence type="ECO:0000256" key="2">
    <source>
        <dbReference type="ARBA" id="ARBA00013855"/>
    </source>
</evidence>
<keyword evidence="8" id="KW-1185">Reference proteome</keyword>